<evidence type="ECO:0000313" key="2">
    <source>
        <dbReference type="EMBL" id="KAJ7323420.1"/>
    </source>
</evidence>
<sequence>MEDSWELVAVPAEIQHSTNGKEASLDASEASLERTRRITNPRHIDVANASFTFEVEDADRLTQFQICTSGRIYQLQAKDKQTMMFWLQELQQSTCGLLAEEEDTENEKEGEVTSGQYSS</sequence>
<accession>A0A9W9YBN3</accession>
<reference evidence="2" key="1">
    <citation type="submission" date="2023-01" db="EMBL/GenBank/DDBJ databases">
        <title>Genome assembly of the deep-sea coral Lophelia pertusa.</title>
        <authorList>
            <person name="Herrera S."/>
            <person name="Cordes E."/>
        </authorList>
    </citation>
    <scope>NUCLEOTIDE SEQUENCE</scope>
    <source>
        <strain evidence="2">USNM1676648</strain>
        <tissue evidence="2">Polyp</tissue>
    </source>
</reference>
<dbReference type="AlphaFoldDB" id="A0A9W9YBN3"/>
<evidence type="ECO:0000313" key="3">
    <source>
        <dbReference type="Proteomes" id="UP001163046"/>
    </source>
</evidence>
<dbReference type="Gene3D" id="2.30.29.30">
    <property type="entry name" value="Pleckstrin-homology domain (PH domain)/Phosphotyrosine-binding domain (PTB)"/>
    <property type="match status" value="1"/>
</dbReference>
<dbReference type="Pfam" id="PF04683">
    <property type="entry name" value="Rpn13_ADRM1_Pru"/>
    <property type="match status" value="1"/>
</dbReference>
<dbReference type="Proteomes" id="UP001163046">
    <property type="component" value="Unassembled WGS sequence"/>
</dbReference>
<gene>
    <name evidence="2" type="ORF">OS493_031895</name>
</gene>
<dbReference type="EMBL" id="MU827815">
    <property type="protein sequence ID" value="KAJ7323420.1"/>
    <property type="molecule type" value="Genomic_DNA"/>
</dbReference>
<comment type="caution">
    <text evidence="2">The sequence shown here is derived from an EMBL/GenBank/DDBJ whole genome shotgun (WGS) entry which is preliminary data.</text>
</comment>
<dbReference type="OrthoDB" id="10063454at2759"/>
<name>A0A9W9YBN3_9CNID</name>
<protein>
    <recommendedName>
        <fullName evidence="1">Pru domain-containing protein</fullName>
    </recommendedName>
</protein>
<evidence type="ECO:0000259" key="1">
    <source>
        <dbReference type="Pfam" id="PF04683"/>
    </source>
</evidence>
<dbReference type="InterPro" id="IPR011993">
    <property type="entry name" value="PH-like_dom_sf"/>
</dbReference>
<organism evidence="2 3">
    <name type="scientific">Desmophyllum pertusum</name>
    <dbReference type="NCBI Taxonomy" id="174260"/>
    <lineage>
        <taxon>Eukaryota</taxon>
        <taxon>Metazoa</taxon>
        <taxon>Cnidaria</taxon>
        <taxon>Anthozoa</taxon>
        <taxon>Hexacorallia</taxon>
        <taxon>Scleractinia</taxon>
        <taxon>Caryophylliina</taxon>
        <taxon>Caryophylliidae</taxon>
        <taxon>Desmophyllum</taxon>
    </lineage>
</organism>
<dbReference type="SUPFAM" id="SSF50729">
    <property type="entry name" value="PH domain-like"/>
    <property type="match status" value="1"/>
</dbReference>
<keyword evidence="3" id="KW-1185">Reference proteome</keyword>
<feature type="domain" description="Pru" evidence="1">
    <location>
        <begin position="60"/>
        <end position="101"/>
    </location>
</feature>
<dbReference type="InterPro" id="IPR044868">
    <property type="entry name" value="Rpn13/ADRM1_Pru"/>
</dbReference>
<proteinExistence type="predicted"/>